<dbReference type="PANTHER" id="PTHR10519">
    <property type="entry name" value="GABA-B RECEPTOR"/>
    <property type="match status" value="1"/>
</dbReference>
<dbReference type="InterPro" id="IPR002455">
    <property type="entry name" value="GPCR3_GABA-B"/>
</dbReference>
<feature type="transmembrane region" description="Helical" evidence="17">
    <location>
        <begin position="1451"/>
        <end position="1471"/>
    </location>
</feature>
<evidence type="ECO:0000313" key="21">
    <source>
        <dbReference type="Proteomes" id="UP001174909"/>
    </source>
</evidence>
<evidence type="ECO:0000256" key="10">
    <source>
        <dbReference type="ARBA" id="ARBA00023136"/>
    </source>
</evidence>
<feature type="transmembrane region" description="Helical" evidence="17">
    <location>
        <begin position="505"/>
        <end position="528"/>
    </location>
</feature>
<dbReference type="Gene3D" id="3.40.50.2300">
    <property type="match status" value="4"/>
</dbReference>
<dbReference type="InterPro" id="IPR000337">
    <property type="entry name" value="GPCR_3"/>
</dbReference>
<feature type="transmembrane region" description="Helical" evidence="17">
    <location>
        <begin position="630"/>
        <end position="651"/>
    </location>
</feature>
<comment type="similarity">
    <text evidence="1">Belongs to the G-protein coupled receptor 3 family. GABA-B receptor subfamily.</text>
</comment>
<dbReference type="Pfam" id="PF01094">
    <property type="entry name" value="ANF_receptor"/>
    <property type="match status" value="2"/>
</dbReference>
<evidence type="ECO:0000256" key="3">
    <source>
        <dbReference type="ARBA" id="ARBA00022553"/>
    </source>
</evidence>
<feature type="transmembrane region" description="Helical" evidence="17">
    <location>
        <begin position="540"/>
        <end position="561"/>
    </location>
</feature>
<feature type="chain" id="PRO_5041305875" evidence="18">
    <location>
        <begin position="20"/>
        <end position="1669"/>
    </location>
</feature>
<evidence type="ECO:0000256" key="11">
    <source>
        <dbReference type="ARBA" id="ARBA00023157"/>
    </source>
</evidence>
<feature type="domain" description="G-protein coupled receptors family 3 profile" evidence="19">
    <location>
        <begin position="1338"/>
        <end position="1625"/>
    </location>
</feature>
<evidence type="ECO:0000256" key="17">
    <source>
        <dbReference type="SAM" id="Phobius"/>
    </source>
</evidence>
<comment type="caution">
    <text evidence="20">The sequence shown here is derived from an EMBL/GenBank/DDBJ whole genome shotgun (WGS) entry which is preliminary data.</text>
</comment>
<keyword evidence="6 17" id="KW-1133">Transmembrane helix</keyword>
<dbReference type="GO" id="GO:0038039">
    <property type="term" value="C:G protein-coupled receptor heterodimeric complex"/>
    <property type="evidence" value="ECO:0007669"/>
    <property type="project" value="TreeGrafter"/>
</dbReference>
<feature type="transmembrane region" description="Helical" evidence="17">
    <location>
        <begin position="1340"/>
        <end position="1363"/>
    </location>
</feature>
<feature type="transmembrane region" description="Helical" evidence="17">
    <location>
        <begin position="1413"/>
        <end position="1431"/>
    </location>
</feature>
<dbReference type="InterPro" id="IPR001828">
    <property type="entry name" value="ANF_lig-bd_rcpt"/>
</dbReference>
<keyword evidence="14" id="KW-0807">Transducer</keyword>
<keyword evidence="2" id="KW-1003">Cell membrane</keyword>
<feature type="transmembrane region" description="Helical" evidence="17">
    <location>
        <begin position="1581"/>
        <end position="1603"/>
    </location>
</feature>
<feature type="domain" description="G-protein coupled receptors family 3 profile" evidence="19">
    <location>
        <begin position="503"/>
        <end position="803"/>
    </location>
</feature>
<dbReference type="PROSITE" id="PS50259">
    <property type="entry name" value="G_PROTEIN_RECEP_F3_4"/>
    <property type="match status" value="2"/>
</dbReference>
<gene>
    <name evidence="20" type="ORF">GBAR_LOCUS4212</name>
</gene>
<feature type="transmembrane region" description="Helical" evidence="17">
    <location>
        <begin position="1375"/>
        <end position="1398"/>
    </location>
</feature>
<dbReference type="SUPFAM" id="SSF53822">
    <property type="entry name" value="Periplasmic binding protein-like I"/>
    <property type="match status" value="2"/>
</dbReference>
<feature type="signal peptide" evidence="18">
    <location>
        <begin position="1"/>
        <end position="19"/>
    </location>
</feature>
<feature type="transmembrane region" description="Helical" evidence="17">
    <location>
        <begin position="994"/>
        <end position="1013"/>
    </location>
</feature>
<evidence type="ECO:0000256" key="2">
    <source>
        <dbReference type="ARBA" id="ARBA00022475"/>
    </source>
</evidence>
<evidence type="ECO:0000256" key="8">
    <source>
        <dbReference type="ARBA" id="ARBA00023040"/>
    </source>
</evidence>
<evidence type="ECO:0000256" key="7">
    <source>
        <dbReference type="ARBA" id="ARBA00023018"/>
    </source>
</evidence>
<dbReference type="PRINTS" id="PR00248">
    <property type="entry name" value="GPCRMGR"/>
</dbReference>
<evidence type="ECO:0000256" key="9">
    <source>
        <dbReference type="ARBA" id="ARBA00023054"/>
    </source>
</evidence>
<dbReference type="GO" id="GO:0007214">
    <property type="term" value="P:gamma-aminobutyric acid signaling pathway"/>
    <property type="evidence" value="ECO:0007669"/>
    <property type="project" value="TreeGrafter"/>
</dbReference>
<protein>
    <submittedName>
        <fullName evidence="20">Gamma-aminobutyric acid type B receptor subunit 2</fullName>
    </submittedName>
</protein>
<sequence length="1669" mass="187191">MFLQLIFFVFPVQSSVTLALEYQEPYHQIYPPVNETDGRTPLYFALVLSFGGSYKSIGALPGIQIALDYINSEPSILPGYSLHYTLTDSQCDRSTAIRSYFTQMTNPPTKVGWVGSGCSPATEPTAELTQYHNITQVSCVTSSPDLYNREQFRYYFQLLSPEAPGAYGFYSIIKYFGWRKVGIITQGENVFIATVSLLKMLLNEDSEVEYTEWFFRTEQSINSTGVFDSQVRIYIVEMYSHRARELFCEAYKRGLLPPKYTFITSGWYKERWWEEGYSSAADYNCTAEDLASVALYSLASVLPEFPDEDSDTIAEPNITLREFNSLYKEAVRSDFNLLNGLMEYNNKPFTYSYQCHEATLAFANALNNTIADLAENETLNREAAEESGLPEGETFTMDNFTYANSAVVSRMFEHLQNTMFPGISGNDVKFNEQGTRIINKLRIYQYQRNQEGSKADMVRSEVGEVLLTGNSTFHPFPSALSFPEGIPNDGIPIEDVVTVSVALTVVYVILATAGLVFAVGCLLFNIIFRQRRLVRLSSSNLNYLIGLGAIVLYVNVITLVIPTTNADFAAILCNTNPWLVSVGYSLCYGTMIIKMIRVWVIFNNILELKALRWNCILFNIPLHPLLRDNLLGLFILCLTIIDVFILLLFTVTEGVRGNLGVKLTTNQELPEETIGATAEYHKYFLYVCESEGQVVLYAILFGYKGILQILALLLAFRTRNVKVKGLDDSVYIAASVYVTSIVLTVIIVSTYTLRDYVNAYPAVVGMGLLLGTTMILGLVFIPRMVGLYKDPKGDTINTVRTREDRSQNFGRSSNDRELKTLRRRVTETEITLKNMNLRLLSQRLPSVVEGAEEAAIPLSSSTEGPYHQIYPPLNGTDDRTPLFISVVLAFGGERVSHGALPGVQIALDYINREPSILPGYSLHYTLTHSECNRVAALRSYFSQLKNPPTKIGWVGSGCSPATEPTAELTHFYNITQLSCVSSSPELQNRERFPYYFQLLATNVLPAHGFYGIIQHFGWKRIGLIVQDEKLYTATVDILKKMLDENAEVDYTEIRFRSDKGFGSVKAFDKSIRIYVLAMYSLHALDAACEAYRRGFHYPKYVIITFGWYVRQWWEMDAPSTNCTAEERAQVLLYSMAAVPSQFPREGDEYKAEPNTTLSEFNSLYHDVVKREINSQNNLQNYSDYIFPYAYQCNEATLAFAYALNRTIADLAVNETLNREAAEESGLPEGETFTMANFTYANSAVVSRMFEHLQNTTFPGITGNVVRFNNHGTREIETVRILQYQGKGFEGIERVEVGAVTGVGVDNTFLANNISFFFPDGVPIDGVPIEEVVTVSMGLTVVYMILAAAGLVFTTTCLVFMFYFRKRRLIRLSSPNLNYIIGLGAIVLYLNVIVLVIPAKSENVATVICNTNPWLISLGYSLCYGIIIIKMIRVWVLFNRPFGFKTSLFKDYLMALFVLSLAIIDVVILLTYTATEAVRDNLGVKLTANRELPGETFGATAEYHKYFLYVCESDGQVVLYAILFGYKGILQVLSLLLAFRTRNVKVKGLDDSVYIAASVYVTSIVLTVIIVSTYTLRDYVNAYPVVVGMGLLLGTTMILGLVFIPRMVGLYKDPKGETVSTFATSGQNDEAEQTKSGGDMENELKKLRCRVIELETTIKSHAPGGLDLST</sequence>
<keyword evidence="12 20" id="KW-0675">Receptor</keyword>
<reference evidence="20" key="1">
    <citation type="submission" date="2023-03" db="EMBL/GenBank/DDBJ databases">
        <authorList>
            <person name="Steffen K."/>
            <person name="Cardenas P."/>
        </authorList>
    </citation>
    <scope>NUCLEOTIDE SEQUENCE</scope>
</reference>
<comment type="subcellular location">
    <subcellularLocation>
        <location evidence="16">Postsynaptic cell membrane</location>
        <topology evidence="16">Multi-pass membrane protein</topology>
    </subcellularLocation>
</comment>
<dbReference type="Proteomes" id="UP001174909">
    <property type="component" value="Unassembled WGS sequence"/>
</dbReference>
<evidence type="ECO:0000256" key="14">
    <source>
        <dbReference type="ARBA" id="ARBA00023224"/>
    </source>
</evidence>
<feature type="transmembrane region" description="Helical" evidence="17">
    <location>
        <begin position="728"/>
        <end position="753"/>
    </location>
</feature>
<dbReference type="PRINTS" id="PR01176">
    <property type="entry name" value="GABABRECEPTR"/>
</dbReference>
<keyword evidence="3" id="KW-0597">Phosphoprotein</keyword>
<evidence type="ECO:0000256" key="5">
    <source>
        <dbReference type="ARBA" id="ARBA00022729"/>
    </source>
</evidence>
<feature type="transmembrane region" description="Helical" evidence="17">
    <location>
        <begin position="1550"/>
        <end position="1575"/>
    </location>
</feature>
<keyword evidence="10 17" id="KW-0472">Membrane</keyword>
<evidence type="ECO:0000256" key="15">
    <source>
        <dbReference type="ARBA" id="ARBA00023257"/>
    </source>
</evidence>
<dbReference type="PANTHER" id="PTHR10519:SF20">
    <property type="entry name" value="G-PROTEIN COUPLED RECEPTOR 156-RELATED"/>
    <property type="match status" value="1"/>
</dbReference>
<proteinExistence type="inferred from homology"/>
<evidence type="ECO:0000313" key="20">
    <source>
        <dbReference type="EMBL" id="CAI8005413.1"/>
    </source>
</evidence>
<feature type="transmembrane region" description="Helical" evidence="17">
    <location>
        <begin position="1516"/>
        <end position="1538"/>
    </location>
</feature>
<dbReference type="EMBL" id="CASHTH010000609">
    <property type="protein sequence ID" value="CAI8005413.1"/>
    <property type="molecule type" value="Genomic_DNA"/>
</dbReference>
<dbReference type="GO" id="GO:0004965">
    <property type="term" value="F:G protein-coupled GABA receptor activity"/>
    <property type="evidence" value="ECO:0007669"/>
    <property type="project" value="InterPro"/>
</dbReference>
<keyword evidence="7" id="KW-0770">Synapse</keyword>
<feature type="transmembrane region" description="Helical" evidence="17">
    <location>
        <begin position="694"/>
        <end position="716"/>
    </location>
</feature>
<dbReference type="InterPro" id="IPR017978">
    <property type="entry name" value="GPCR_3_C"/>
</dbReference>
<evidence type="ECO:0000256" key="1">
    <source>
        <dbReference type="ARBA" id="ARBA00008991"/>
    </source>
</evidence>
<keyword evidence="11" id="KW-1015">Disulfide bond</keyword>
<dbReference type="Pfam" id="PF00003">
    <property type="entry name" value="7tm_3"/>
    <property type="match status" value="2"/>
</dbReference>
<keyword evidence="13" id="KW-0325">Glycoprotein</keyword>
<keyword evidence="4 17" id="KW-0812">Transmembrane</keyword>
<evidence type="ECO:0000256" key="18">
    <source>
        <dbReference type="SAM" id="SignalP"/>
    </source>
</evidence>
<name>A0AA35R5Y9_GEOBA</name>
<dbReference type="FunFam" id="3.40.50.2300:FF:000072">
    <property type="entry name" value="Gamma-aminobutyric acid type B receptor subunit 2"/>
    <property type="match status" value="2"/>
</dbReference>
<keyword evidence="15" id="KW-0628">Postsynaptic cell membrane</keyword>
<feature type="transmembrane region" description="Helical" evidence="17">
    <location>
        <begin position="581"/>
        <end position="602"/>
    </location>
</feature>
<keyword evidence="9" id="KW-0175">Coiled coil</keyword>
<accession>A0AA35R5Y9</accession>
<feature type="transmembrane region" description="Helical" evidence="17">
    <location>
        <begin position="759"/>
        <end position="781"/>
    </location>
</feature>
<dbReference type="CDD" id="cd06366">
    <property type="entry name" value="PBP1_GABAb_receptor"/>
    <property type="match status" value="2"/>
</dbReference>
<dbReference type="InterPro" id="IPR028082">
    <property type="entry name" value="Peripla_BP_I"/>
</dbReference>
<evidence type="ECO:0000256" key="13">
    <source>
        <dbReference type="ARBA" id="ARBA00023180"/>
    </source>
</evidence>
<evidence type="ECO:0000256" key="4">
    <source>
        <dbReference type="ARBA" id="ARBA00022692"/>
    </source>
</evidence>
<dbReference type="GO" id="GO:0045211">
    <property type="term" value="C:postsynaptic membrane"/>
    <property type="evidence" value="ECO:0007669"/>
    <property type="project" value="UniProtKB-SubCell"/>
</dbReference>
<organism evidence="20 21">
    <name type="scientific">Geodia barretti</name>
    <name type="common">Barrett's horny sponge</name>
    <dbReference type="NCBI Taxonomy" id="519541"/>
    <lineage>
        <taxon>Eukaryota</taxon>
        <taxon>Metazoa</taxon>
        <taxon>Porifera</taxon>
        <taxon>Demospongiae</taxon>
        <taxon>Heteroscleromorpha</taxon>
        <taxon>Tetractinellida</taxon>
        <taxon>Astrophorina</taxon>
        <taxon>Geodiidae</taxon>
        <taxon>Geodia</taxon>
    </lineage>
</organism>
<evidence type="ECO:0000256" key="16">
    <source>
        <dbReference type="ARBA" id="ARBA00034104"/>
    </source>
</evidence>
<keyword evidence="8" id="KW-0297">G-protein coupled receptor</keyword>
<evidence type="ECO:0000259" key="19">
    <source>
        <dbReference type="PROSITE" id="PS50259"/>
    </source>
</evidence>
<evidence type="ECO:0000256" key="6">
    <source>
        <dbReference type="ARBA" id="ARBA00022989"/>
    </source>
</evidence>
<keyword evidence="5 18" id="KW-0732">Signal</keyword>
<dbReference type="CDD" id="cd15047">
    <property type="entry name" value="7tmC_GABA-B-like"/>
    <property type="match status" value="2"/>
</dbReference>
<evidence type="ECO:0000256" key="12">
    <source>
        <dbReference type="ARBA" id="ARBA00023170"/>
    </source>
</evidence>
<keyword evidence="21" id="KW-1185">Reference proteome</keyword>